<protein>
    <recommendedName>
        <fullName evidence="7">Major facilitator superfamily (MFS) profile domain-containing protein</fullName>
    </recommendedName>
</protein>
<dbReference type="SUPFAM" id="SSF103473">
    <property type="entry name" value="MFS general substrate transporter"/>
    <property type="match status" value="1"/>
</dbReference>
<feature type="transmembrane region" description="Helical" evidence="6">
    <location>
        <begin position="348"/>
        <end position="371"/>
    </location>
</feature>
<reference evidence="8" key="1">
    <citation type="journal article" date="2019" name="Beilstein J. Org. Chem.">
        <title>Nanangenines: drimane sesquiterpenoids as the dominant metabolite cohort of a novel Australian fungus, Aspergillus nanangensis.</title>
        <authorList>
            <person name="Lacey H.J."/>
            <person name="Gilchrist C.L.M."/>
            <person name="Crombie A."/>
            <person name="Kalaitzis J.A."/>
            <person name="Vuong D."/>
            <person name="Rutledge P.J."/>
            <person name="Turner P."/>
            <person name="Pitt J.I."/>
            <person name="Lacey E."/>
            <person name="Chooi Y.H."/>
            <person name="Piggott A.M."/>
        </authorList>
    </citation>
    <scope>NUCLEOTIDE SEQUENCE</scope>
    <source>
        <strain evidence="8">MST-FP2251</strain>
    </source>
</reference>
<name>A0AAD4CLG8_ASPNN</name>
<dbReference type="InterPro" id="IPR036259">
    <property type="entry name" value="MFS_trans_sf"/>
</dbReference>
<organism evidence="8 9">
    <name type="scientific">Aspergillus nanangensis</name>
    <dbReference type="NCBI Taxonomy" id="2582783"/>
    <lineage>
        <taxon>Eukaryota</taxon>
        <taxon>Fungi</taxon>
        <taxon>Dikarya</taxon>
        <taxon>Ascomycota</taxon>
        <taxon>Pezizomycotina</taxon>
        <taxon>Eurotiomycetes</taxon>
        <taxon>Eurotiomycetidae</taxon>
        <taxon>Eurotiales</taxon>
        <taxon>Aspergillaceae</taxon>
        <taxon>Aspergillus</taxon>
        <taxon>Aspergillus subgen. Circumdati</taxon>
    </lineage>
</organism>
<dbReference type="EMBL" id="VCAU01000045">
    <property type="protein sequence ID" value="KAF9888616.1"/>
    <property type="molecule type" value="Genomic_DNA"/>
</dbReference>
<dbReference type="PROSITE" id="PS50850">
    <property type="entry name" value="MFS"/>
    <property type="match status" value="1"/>
</dbReference>
<feature type="transmembrane region" description="Helical" evidence="6">
    <location>
        <begin position="305"/>
        <end position="328"/>
    </location>
</feature>
<keyword evidence="2 6" id="KW-0812">Transmembrane</keyword>
<feature type="transmembrane region" description="Helical" evidence="6">
    <location>
        <begin position="82"/>
        <end position="105"/>
    </location>
</feature>
<evidence type="ECO:0000256" key="3">
    <source>
        <dbReference type="ARBA" id="ARBA00022989"/>
    </source>
</evidence>
<evidence type="ECO:0000313" key="9">
    <source>
        <dbReference type="Proteomes" id="UP001194746"/>
    </source>
</evidence>
<evidence type="ECO:0000256" key="6">
    <source>
        <dbReference type="SAM" id="Phobius"/>
    </source>
</evidence>
<dbReference type="GO" id="GO:0022857">
    <property type="term" value="F:transmembrane transporter activity"/>
    <property type="evidence" value="ECO:0007669"/>
    <property type="project" value="InterPro"/>
</dbReference>
<feature type="transmembrane region" description="Helical" evidence="6">
    <location>
        <begin position="417"/>
        <end position="444"/>
    </location>
</feature>
<evidence type="ECO:0000256" key="1">
    <source>
        <dbReference type="ARBA" id="ARBA00004141"/>
    </source>
</evidence>
<dbReference type="Gene3D" id="1.20.1250.20">
    <property type="entry name" value="MFS general substrate transporter like domains"/>
    <property type="match status" value="1"/>
</dbReference>
<dbReference type="InterPro" id="IPR020846">
    <property type="entry name" value="MFS_dom"/>
</dbReference>
<comment type="subcellular location">
    <subcellularLocation>
        <location evidence="1">Membrane</location>
        <topology evidence="1">Multi-pass membrane protein</topology>
    </subcellularLocation>
</comment>
<dbReference type="Pfam" id="PF07690">
    <property type="entry name" value="MFS_1"/>
    <property type="match status" value="1"/>
</dbReference>
<accession>A0AAD4CLG8</accession>
<evidence type="ECO:0000256" key="5">
    <source>
        <dbReference type="SAM" id="MobiDB-lite"/>
    </source>
</evidence>
<comment type="caution">
    <text evidence="8">The sequence shown here is derived from an EMBL/GenBank/DDBJ whole genome shotgun (WGS) entry which is preliminary data.</text>
</comment>
<feature type="transmembrane region" description="Helical" evidence="6">
    <location>
        <begin position="48"/>
        <end position="70"/>
    </location>
</feature>
<dbReference type="InterPro" id="IPR011701">
    <property type="entry name" value="MFS"/>
</dbReference>
<dbReference type="Proteomes" id="UP001194746">
    <property type="component" value="Unassembled WGS sequence"/>
</dbReference>
<feature type="domain" description="Major facilitator superfamily (MFS) profile" evidence="7">
    <location>
        <begin position="44"/>
        <end position="509"/>
    </location>
</feature>
<evidence type="ECO:0000256" key="4">
    <source>
        <dbReference type="ARBA" id="ARBA00023136"/>
    </source>
</evidence>
<feature type="transmembrane region" description="Helical" evidence="6">
    <location>
        <begin position="486"/>
        <end position="507"/>
    </location>
</feature>
<keyword evidence="3 6" id="KW-1133">Transmembrane helix</keyword>
<feature type="transmembrane region" description="Helical" evidence="6">
    <location>
        <begin position="392"/>
        <end position="411"/>
    </location>
</feature>
<dbReference type="GO" id="GO:0005886">
    <property type="term" value="C:plasma membrane"/>
    <property type="evidence" value="ECO:0007669"/>
    <property type="project" value="TreeGrafter"/>
</dbReference>
<keyword evidence="9" id="KW-1185">Reference proteome</keyword>
<dbReference type="PANTHER" id="PTHR23502">
    <property type="entry name" value="MAJOR FACILITATOR SUPERFAMILY"/>
    <property type="match status" value="1"/>
</dbReference>
<feature type="transmembrane region" description="Helical" evidence="6">
    <location>
        <begin position="456"/>
        <end position="480"/>
    </location>
</feature>
<evidence type="ECO:0000256" key="2">
    <source>
        <dbReference type="ARBA" id="ARBA00022692"/>
    </source>
</evidence>
<reference evidence="8" key="2">
    <citation type="submission" date="2020-02" db="EMBL/GenBank/DDBJ databases">
        <authorList>
            <person name="Gilchrist C.L.M."/>
            <person name="Chooi Y.-H."/>
        </authorList>
    </citation>
    <scope>NUCLEOTIDE SEQUENCE</scope>
    <source>
        <strain evidence="8">MST-FP2251</strain>
    </source>
</reference>
<proteinExistence type="predicted"/>
<sequence>MESTSPNRAEPPGTVQIKDWNSIVLQPRPSEDPEDPLNWSPTRKTLNFTLVLLFTLFTFVLVDIGTVAWGPVNTELNISFSAMNNSFAACLAGLGTGCIFGIPLAHKYGRRPVYLASLVVQLAGSIWQAKVNTAWELIASNVVTGLGGAISEVLVQMTVNDLFFVHQRGRANGVYLVMVSMGAYVALVPAGFVTVSQGWRWIWWWCTIFLAGTLVVFVFGYEESKYVVRVMGREAYGEKPDQESMQQQQQQQSKQTVGTMGGEKEEEEMGSAPTTFRRKSYRERMALVTKTDTPVLRHLVQPFQLLVTFPAVAYTAIIYGSLLCWFSVLVTTQSTYLLEPPYNFSASGVGLFSLATFIGTVIGSIIGGPMSDWWILRRAKANNGIYEPEMRLWVLVPGIILCPGGILLFGICMARGVPWIVLAVGSAVFGAAFTLLADVSLSYLMDCYHGVVGDAFVAVTFMRNALSMIFVFCLTPWIAATGLENMFIAVACIAFAINCLTIPMIIWGKWARRATA</sequence>
<evidence type="ECO:0000259" key="7">
    <source>
        <dbReference type="PROSITE" id="PS50850"/>
    </source>
</evidence>
<feature type="transmembrane region" description="Helical" evidence="6">
    <location>
        <begin position="201"/>
        <end position="221"/>
    </location>
</feature>
<feature type="region of interest" description="Disordered" evidence="5">
    <location>
        <begin position="238"/>
        <end position="273"/>
    </location>
</feature>
<dbReference type="PANTHER" id="PTHR23502:SF50">
    <property type="entry name" value="TRANSPORTER, PUTATIVE (AFU_ORTHOLOGUE AFUA_5G00430)-RELATED"/>
    <property type="match status" value="1"/>
</dbReference>
<evidence type="ECO:0000313" key="8">
    <source>
        <dbReference type="EMBL" id="KAF9888616.1"/>
    </source>
</evidence>
<feature type="transmembrane region" description="Helical" evidence="6">
    <location>
        <begin position="175"/>
        <end position="195"/>
    </location>
</feature>
<dbReference type="AlphaFoldDB" id="A0AAD4CLG8"/>
<keyword evidence="4 6" id="KW-0472">Membrane</keyword>
<gene>
    <name evidence="8" type="ORF">FE257_008548</name>
</gene>